<name>A0A414PR36_FUSMR</name>
<evidence type="ECO:0000256" key="1">
    <source>
        <dbReference type="SAM" id="Phobius"/>
    </source>
</evidence>
<feature type="transmembrane region" description="Helical" evidence="1">
    <location>
        <begin position="72"/>
        <end position="92"/>
    </location>
</feature>
<dbReference type="RefSeq" id="WP_005886020.1">
    <property type="nucleotide sequence ID" value="NZ_CABMMQ010000004.1"/>
</dbReference>
<reference evidence="2 3" key="1">
    <citation type="submission" date="2018-08" db="EMBL/GenBank/DDBJ databases">
        <title>A genome reference for cultivated species of the human gut microbiota.</title>
        <authorList>
            <person name="Zou Y."/>
            <person name="Xue W."/>
            <person name="Luo G."/>
        </authorList>
    </citation>
    <scope>NUCLEOTIDE SEQUENCE [LARGE SCALE GENOMIC DNA]</scope>
    <source>
        <strain evidence="2 3">AM25-1</strain>
    </source>
</reference>
<keyword evidence="1" id="KW-1133">Transmembrane helix</keyword>
<gene>
    <name evidence="2" type="ORF">DW663_09465</name>
</gene>
<dbReference type="EMBL" id="QRHL01000019">
    <property type="protein sequence ID" value="RHF70994.1"/>
    <property type="molecule type" value="Genomic_DNA"/>
</dbReference>
<feature type="transmembrane region" description="Helical" evidence="1">
    <location>
        <begin position="188"/>
        <end position="206"/>
    </location>
</feature>
<dbReference type="PANTHER" id="PTHR37314">
    <property type="entry name" value="SLR0142 PROTEIN"/>
    <property type="match status" value="1"/>
</dbReference>
<proteinExistence type="predicted"/>
<evidence type="ECO:0000313" key="2">
    <source>
        <dbReference type="EMBL" id="RHF70994.1"/>
    </source>
</evidence>
<dbReference type="GeneID" id="62762446"/>
<dbReference type="InterPro" id="IPR010699">
    <property type="entry name" value="DUF1275"/>
</dbReference>
<feature type="transmembrane region" description="Helical" evidence="1">
    <location>
        <begin position="104"/>
        <end position="122"/>
    </location>
</feature>
<evidence type="ECO:0000313" key="3">
    <source>
        <dbReference type="Proteomes" id="UP000284676"/>
    </source>
</evidence>
<dbReference type="Pfam" id="PF06912">
    <property type="entry name" value="DUF1275"/>
    <property type="match status" value="1"/>
</dbReference>
<dbReference type="PANTHER" id="PTHR37314:SF4">
    <property type="entry name" value="UPF0700 TRANSMEMBRANE PROTEIN YOAK"/>
    <property type="match status" value="1"/>
</dbReference>
<keyword evidence="1" id="KW-0472">Membrane</keyword>
<dbReference type="AlphaFoldDB" id="A0A414PR36"/>
<accession>A0A414PR36</accession>
<protein>
    <submittedName>
        <fullName evidence="2">DUF1275 domain-containing protein</fullName>
    </submittedName>
</protein>
<comment type="caution">
    <text evidence="2">The sequence shown here is derived from an EMBL/GenBank/DDBJ whole genome shotgun (WGS) entry which is preliminary data.</text>
</comment>
<sequence>MKFFKWKRKKKSRINENELECEKLWVFLTLMMTSGFYGAFTYTIRGGVFSNAQTANFVLFAVNLGSGKFSQAFYYLIPISAYFIGTIISEAISGPIKRLHNIRWDTILIFIEIITVTFLGFLPEDAPYQISQILISFICSMQYNTFQTTRKVPVATTFCTNHIRQAGKSFVNFIKNVDNQEAKNRLKIHLEMIGIFTLGGFISTILCHIFLGKAILFTLIPLIIMLVRLIKSDIKNR</sequence>
<dbReference type="Proteomes" id="UP000284676">
    <property type="component" value="Unassembled WGS sequence"/>
</dbReference>
<organism evidence="2 3">
    <name type="scientific">Fusobacterium mortiferum</name>
    <dbReference type="NCBI Taxonomy" id="850"/>
    <lineage>
        <taxon>Bacteria</taxon>
        <taxon>Fusobacteriati</taxon>
        <taxon>Fusobacteriota</taxon>
        <taxon>Fusobacteriia</taxon>
        <taxon>Fusobacteriales</taxon>
        <taxon>Fusobacteriaceae</taxon>
        <taxon>Fusobacterium</taxon>
    </lineage>
</organism>
<feature type="transmembrane region" description="Helical" evidence="1">
    <location>
        <begin position="21"/>
        <end position="40"/>
    </location>
</feature>
<keyword evidence="1" id="KW-0812">Transmembrane</keyword>